<evidence type="ECO:0000313" key="3">
    <source>
        <dbReference type="Proteomes" id="UP001596074"/>
    </source>
</evidence>
<name>A0ABW1ACR5_9ACTN</name>
<dbReference type="RefSeq" id="WP_378288206.1">
    <property type="nucleotide sequence ID" value="NZ_JBHSON010000084.1"/>
</dbReference>
<protein>
    <submittedName>
        <fullName evidence="2">Uncharacterized protein</fullName>
    </submittedName>
</protein>
<dbReference type="EMBL" id="JBHSON010000084">
    <property type="protein sequence ID" value="MFC5752244.1"/>
    <property type="molecule type" value="Genomic_DNA"/>
</dbReference>
<sequence>PARPLNVPTPNPDSPETLKDRRDDQALMNTPTVTAANAATAVMDAAFAFTEFAINESDRPRGGAVSETAREATP</sequence>
<evidence type="ECO:0000313" key="2">
    <source>
        <dbReference type="EMBL" id="MFC5752244.1"/>
    </source>
</evidence>
<feature type="compositionally biased region" description="Pro residues" evidence="1">
    <location>
        <begin position="1"/>
        <end position="13"/>
    </location>
</feature>
<proteinExistence type="predicted"/>
<keyword evidence="3" id="KW-1185">Reference proteome</keyword>
<gene>
    <name evidence="2" type="ORF">ACFPZN_42095</name>
</gene>
<evidence type="ECO:0000256" key="1">
    <source>
        <dbReference type="SAM" id="MobiDB-lite"/>
    </source>
</evidence>
<feature type="non-terminal residue" evidence="2">
    <location>
        <position position="1"/>
    </location>
</feature>
<feature type="region of interest" description="Disordered" evidence="1">
    <location>
        <begin position="1"/>
        <end position="23"/>
    </location>
</feature>
<dbReference type="Proteomes" id="UP001596074">
    <property type="component" value="Unassembled WGS sequence"/>
</dbReference>
<accession>A0ABW1ACR5</accession>
<reference evidence="3" key="1">
    <citation type="journal article" date="2019" name="Int. J. Syst. Evol. Microbiol.">
        <title>The Global Catalogue of Microorganisms (GCM) 10K type strain sequencing project: providing services to taxonomists for standard genome sequencing and annotation.</title>
        <authorList>
            <consortium name="The Broad Institute Genomics Platform"/>
            <consortium name="The Broad Institute Genome Sequencing Center for Infectious Disease"/>
            <person name="Wu L."/>
            <person name="Ma J."/>
        </authorList>
    </citation>
    <scope>NUCLEOTIDE SEQUENCE [LARGE SCALE GENOMIC DNA]</scope>
    <source>
        <strain evidence="3">KCTC 42087</strain>
    </source>
</reference>
<organism evidence="2 3">
    <name type="scientific">Actinomadura rugatobispora</name>
    <dbReference type="NCBI Taxonomy" id="1994"/>
    <lineage>
        <taxon>Bacteria</taxon>
        <taxon>Bacillati</taxon>
        <taxon>Actinomycetota</taxon>
        <taxon>Actinomycetes</taxon>
        <taxon>Streptosporangiales</taxon>
        <taxon>Thermomonosporaceae</taxon>
        <taxon>Actinomadura</taxon>
    </lineage>
</organism>
<comment type="caution">
    <text evidence="2">The sequence shown here is derived from an EMBL/GenBank/DDBJ whole genome shotgun (WGS) entry which is preliminary data.</text>
</comment>